<dbReference type="AlphaFoldDB" id="A0A183FDP1"/>
<organism evidence="3 4">
    <name type="scientific">Heligmosomoides polygyrus</name>
    <name type="common">Parasitic roundworm</name>
    <dbReference type="NCBI Taxonomy" id="6339"/>
    <lineage>
        <taxon>Eukaryota</taxon>
        <taxon>Metazoa</taxon>
        <taxon>Ecdysozoa</taxon>
        <taxon>Nematoda</taxon>
        <taxon>Chromadorea</taxon>
        <taxon>Rhabditida</taxon>
        <taxon>Rhabditina</taxon>
        <taxon>Rhabditomorpha</taxon>
        <taxon>Strongyloidea</taxon>
        <taxon>Heligmosomidae</taxon>
        <taxon>Heligmosomoides</taxon>
    </lineage>
</organism>
<protein>
    <submittedName>
        <fullName evidence="4">Kazal-like domain-containing protein</fullName>
    </submittedName>
</protein>
<feature type="transmembrane region" description="Helical" evidence="1">
    <location>
        <begin position="47"/>
        <end position="68"/>
    </location>
</feature>
<keyword evidence="1" id="KW-1133">Transmembrane helix</keyword>
<keyword evidence="3" id="KW-1185">Reference proteome</keyword>
<evidence type="ECO:0000313" key="3">
    <source>
        <dbReference type="Proteomes" id="UP000050761"/>
    </source>
</evidence>
<name>A0A183FDP1_HELPZ</name>
<gene>
    <name evidence="2" type="ORF">HPBE_LOCUS4383</name>
</gene>
<keyword evidence="1" id="KW-0472">Membrane</keyword>
<evidence type="ECO:0000256" key="1">
    <source>
        <dbReference type="SAM" id="Phobius"/>
    </source>
</evidence>
<accession>A0A3P8AM25</accession>
<dbReference type="Proteomes" id="UP000050761">
    <property type="component" value="Unassembled WGS sequence"/>
</dbReference>
<evidence type="ECO:0000313" key="4">
    <source>
        <dbReference type="WBParaSite" id="HPBE_0000438201-mRNA-1"/>
    </source>
</evidence>
<sequence length="343" mass="38269">MLSSFNIDIPSAIAPLDTRDMNSAFMFPFWHKLAFIRLIKARSTVNCYAMIPVIFLIVFSSALSAPALQNQLTSPTEGNQECGNEAGEWNAKCFAPAREWVTALRNDEEKALGNCQESCVLRNVASLIKKNHVKVGANQCRVLCPCLDVSFCGNLDAFVTTECPSGISFENPVICAPKKKKNTTDPALASFPMSSTEMATSEKLTPFTFSRHSVSKASPFGAANAAVLPKLHNVRACAGSFKRNDDNCRIRRNAFPHDFSPPPRWRPDNRNQLIQKNFCSRIPRRYYNMASKEIDTCLCFRSFHVNRDNRGTGESFTNCEDNTSRSTFISAEHNENPYSHESA</sequence>
<dbReference type="WBParaSite" id="HPBE_0000438201-mRNA-1">
    <property type="protein sequence ID" value="HPBE_0000438201-mRNA-1"/>
    <property type="gene ID" value="HPBE_0000438201"/>
</dbReference>
<proteinExistence type="predicted"/>
<reference evidence="4" key="2">
    <citation type="submission" date="2019-09" db="UniProtKB">
        <authorList>
            <consortium name="WormBaseParasite"/>
        </authorList>
    </citation>
    <scope>IDENTIFICATION</scope>
</reference>
<dbReference type="EMBL" id="UZAH01025307">
    <property type="protein sequence ID" value="VDO61042.1"/>
    <property type="molecule type" value="Genomic_DNA"/>
</dbReference>
<evidence type="ECO:0000313" key="2">
    <source>
        <dbReference type="EMBL" id="VDO61042.1"/>
    </source>
</evidence>
<keyword evidence="1" id="KW-0812">Transmembrane</keyword>
<reference evidence="2 3" key="1">
    <citation type="submission" date="2018-11" db="EMBL/GenBank/DDBJ databases">
        <authorList>
            <consortium name="Pathogen Informatics"/>
        </authorList>
    </citation>
    <scope>NUCLEOTIDE SEQUENCE [LARGE SCALE GENOMIC DNA]</scope>
</reference>
<accession>A0A183FDP1</accession>